<name>A0A2T5IYK0_9GAMM</name>
<evidence type="ECO:0000313" key="2">
    <source>
        <dbReference type="Proteomes" id="UP000244223"/>
    </source>
</evidence>
<evidence type="ECO:0000313" key="1">
    <source>
        <dbReference type="EMBL" id="PTQ89050.1"/>
    </source>
</evidence>
<dbReference type="AlphaFoldDB" id="A0A2T5IYK0"/>
<dbReference type="Proteomes" id="UP000244223">
    <property type="component" value="Unassembled WGS sequence"/>
</dbReference>
<dbReference type="OrthoDB" id="7055830at2"/>
<accession>A0A2T5IYK0</accession>
<gene>
    <name evidence="1" type="ORF">C8N29_10971</name>
</gene>
<proteinExistence type="predicted"/>
<comment type="caution">
    <text evidence="1">The sequence shown here is derived from an EMBL/GenBank/DDBJ whole genome shotgun (WGS) entry which is preliminary data.</text>
</comment>
<dbReference type="EMBL" id="QAON01000009">
    <property type="protein sequence ID" value="PTQ89050.1"/>
    <property type="molecule type" value="Genomic_DNA"/>
</dbReference>
<dbReference type="RefSeq" id="WP_107865963.1">
    <property type="nucleotide sequence ID" value="NZ_QAON01000009.1"/>
</dbReference>
<sequence length="337" mass="38622">MTVTIHPKAQALLDAQVAFTLKRLHSQEFAVVVQAEIDFFLSHAAALTLAECVTADMIKETVHRYAIELDLGAGVFDIIGDIARTLHGHSIHQYTCLNDIMPDRHFEQLLDKLLELDSLRHHLLHELLINPVYAALASDILFFGLRDYLQQSVGGRSARSVWSWSKQLLTKMPPELEYQIELNLRQYVHKAVSGILSESETVLAHIDTQRLRDSILDIWDSLKTQPISTYQQLLTSLDVEEICVLFYEFWRDFRDSEYFRVLIDAGIDAFFNRYGNTTLDVLLEEVGIKRDMLVDDAIRFAPPILAMLQEKQLLEPIIRRHLASFYASEEVATILTL</sequence>
<protein>
    <submittedName>
        <fullName evidence="1">Uncharacterized protein</fullName>
    </submittedName>
</protein>
<organism evidence="1 2">
    <name type="scientific">Agitococcus lubricus</name>
    <dbReference type="NCBI Taxonomy" id="1077255"/>
    <lineage>
        <taxon>Bacteria</taxon>
        <taxon>Pseudomonadati</taxon>
        <taxon>Pseudomonadota</taxon>
        <taxon>Gammaproteobacteria</taxon>
        <taxon>Moraxellales</taxon>
        <taxon>Moraxellaceae</taxon>
        <taxon>Agitococcus</taxon>
    </lineage>
</organism>
<reference evidence="1 2" key="1">
    <citation type="submission" date="2018-04" db="EMBL/GenBank/DDBJ databases">
        <title>Genomic Encyclopedia of Archaeal and Bacterial Type Strains, Phase II (KMG-II): from individual species to whole genera.</title>
        <authorList>
            <person name="Goeker M."/>
        </authorList>
    </citation>
    <scope>NUCLEOTIDE SEQUENCE [LARGE SCALE GENOMIC DNA]</scope>
    <source>
        <strain evidence="1 2">DSM 5822</strain>
    </source>
</reference>
<keyword evidence="2" id="KW-1185">Reference proteome</keyword>